<sequence>MSVPFVSQPTCPPVNPARGSLWMGLGLLVAQLLWPAEALAADKVRLQLRWLHQFQFAGYYMALEKGFYRQAGLDVDILPGGPQAAKPIEALLAGEVDFAIANSGLVIARMQGQPVVALAAIMQRSPVVWIVRADSDIYAPQDLAGKRVMLLDPPESAELRLTLLREGLDLDRLQVSPPSFDPQDLVDGRTDAYNGYTANEPFWLQQRQIDYRLINPHEYGVNFYNDVLATREALLDERPEQVEAFVRASLRGWQYALDNLEESVQLIHRRYAPGKSLEHLRFEAQELKKLIMPELVQLGHMNPGRWQTIADSYVELGMAKDTSNLGGFVYRGQAHTDHRLLYQVVGGATLALLLLGAVALRFAHLTKRLRLEIAARRQAEQELRNSNLKLEHLASTDRLTGLWTRLRLEEVAQNEIKRAERYDLPLCLIFFDIDRFKAINDQHGHEVGDQVLREVAHRIKAQLRDSDCLCRWGGEEFIILMPHADLEHAVVMAEKLRILVAGNPVAGNPVAGAPVTGQIVVTASFGVAQWQPGQNLREWVQCADQALYLAKQSGRNRIECYAPPIPQPLP</sequence>
<dbReference type="SUPFAM" id="SSF55073">
    <property type="entry name" value="Nucleotide cyclase"/>
    <property type="match status" value="1"/>
</dbReference>
<dbReference type="InterPro" id="IPR029787">
    <property type="entry name" value="Nucleotide_cyclase"/>
</dbReference>
<dbReference type="EC" id="2.7.7.65" evidence="1"/>
<dbReference type="PROSITE" id="PS50887">
    <property type="entry name" value="GGDEF"/>
    <property type="match status" value="1"/>
</dbReference>
<dbReference type="PANTHER" id="PTHR45138:SF9">
    <property type="entry name" value="DIGUANYLATE CYCLASE DGCM-RELATED"/>
    <property type="match status" value="1"/>
</dbReference>
<keyword evidence="3" id="KW-0472">Membrane</keyword>
<dbReference type="Gene3D" id="3.30.70.270">
    <property type="match status" value="1"/>
</dbReference>
<dbReference type="Pfam" id="PF00990">
    <property type="entry name" value="GGDEF"/>
    <property type="match status" value="1"/>
</dbReference>
<evidence type="ECO:0000256" key="3">
    <source>
        <dbReference type="SAM" id="Phobius"/>
    </source>
</evidence>
<evidence type="ECO:0000259" key="4">
    <source>
        <dbReference type="PROSITE" id="PS50887"/>
    </source>
</evidence>
<dbReference type="EMBL" id="CP137892">
    <property type="protein sequence ID" value="WPC03991.1"/>
    <property type="molecule type" value="Genomic_DNA"/>
</dbReference>
<dbReference type="SMART" id="SM00267">
    <property type="entry name" value="GGDEF"/>
    <property type="match status" value="1"/>
</dbReference>
<dbReference type="NCBIfam" id="TIGR00254">
    <property type="entry name" value="GGDEF"/>
    <property type="match status" value="1"/>
</dbReference>
<keyword evidence="6" id="KW-1185">Reference proteome</keyword>
<feature type="domain" description="GGDEF" evidence="4">
    <location>
        <begin position="424"/>
        <end position="563"/>
    </location>
</feature>
<name>A0ABZ0PSA8_9PSED</name>
<dbReference type="Pfam" id="PF09084">
    <property type="entry name" value="NMT1"/>
    <property type="match status" value="1"/>
</dbReference>
<accession>A0ABZ0PSA8</accession>
<keyword evidence="3" id="KW-1133">Transmembrane helix</keyword>
<organism evidence="5 6">
    <name type="scientific">Pseudomonas benzenivorans</name>
    <dbReference type="NCBI Taxonomy" id="556533"/>
    <lineage>
        <taxon>Bacteria</taxon>
        <taxon>Pseudomonadati</taxon>
        <taxon>Pseudomonadota</taxon>
        <taxon>Gammaproteobacteria</taxon>
        <taxon>Pseudomonadales</taxon>
        <taxon>Pseudomonadaceae</taxon>
        <taxon>Pseudomonas</taxon>
    </lineage>
</organism>
<dbReference type="Gene3D" id="3.40.190.10">
    <property type="entry name" value="Periplasmic binding protein-like II"/>
    <property type="match status" value="2"/>
</dbReference>
<dbReference type="PANTHER" id="PTHR45138">
    <property type="entry name" value="REGULATORY COMPONENTS OF SENSORY TRANSDUCTION SYSTEM"/>
    <property type="match status" value="1"/>
</dbReference>
<feature type="transmembrane region" description="Helical" evidence="3">
    <location>
        <begin position="340"/>
        <end position="360"/>
    </location>
</feature>
<dbReference type="InterPro" id="IPR043128">
    <property type="entry name" value="Rev_trsase/Diguanyl_cyclase"/>
</dbReference>
<dbReference type="InterPro" id="IPR015168">
    <property type="entry name" value="SsuA/THI5"/>
</dbReference>
<proteinExistence type="predicted"/>
<evidence type="ECO:0000313" key="6">
    <source>
        <dbReference type="Proteomes" id="UP001305928"/>
    </source>
</evidence>
<evidence type="ECO:0000313" key="5">
    <source>
        <dbReference type="EMBL" id="WPC03991.1"/>
    </source>
</evidence>
<reference evidence="5 6" key="1">
    <citation type="submission" date="2023-11" db="EMBL/GenBank/DDBJ databases">
        <title>Complete genome of Pseudomonas benzenivorans BA3361.</title>
        <authorList>
            <person name="Shin S.Y."/>
            <person name="Song J."/>
            <person name="Kang H."/>
        </authorList>
    </citation>
    <scope>NUCLEOTIDE SEQUENCE [LARGE SCALE GENOMIC DNA]</scope>
    <source>
        <strain evidence="5 6">HNIBRBA3361</strain>
    </source>
</reference>
<dbReference type="InterPro" id="IPR050469">
    <property type="entry name" value="Diguanylate_Cyclase"/>
</dbReference>
<dbReference type="InterPro" id="IPR000160">
    <property type="entry name" value="GGDEF_dom"/>
</dbReference>
<dbReference type="CDD" id="cd01949">
    <property type="entry name" value="GGDEF"/>
    <property type="match status" value="1"/>
</dbReference>
<comment type="catalytic activity">
    <reaction evidence="2">
        <text>2 GTP = 3',3'-c-di-GMP + 2 diphosphate</text>
        <dbReference type="Rhea" id="RHEA:24898"/>
        <dbReference type="ChEBI" id="CHEBI:33019"/>
        <dbReference type="ChEBI" id="CHEBI:37565"/>
        <dbReference type="ChEBI" id="CHEBI:58805"/>
        <dbReference type="EC" id="2.7.7.65"/>
    </reaction>
</comment>
<dbReference type="SUPFAM" id="SSF53850">
    <property type="entry name" value="Periplasmic binding protein-like II"/>
    <property type="match status" value="1"/>
</dbReference>
<dbReference type="Proteomes" id="UP001305928">
    <property type="component" value="Chromosome"/>
</dbReference>
<evidence type="ECO:0000256" key="2">
    <source>
        <dbReference type="ARBA" id="ARBA00034247"/>
    </source>
</evidence>
<gene>
    <name evidence="5" type="ORF">SBP02_14555</name>
</gene>
<protein>
    <recommendedName>
        <fullName evidence="1">diguanylate cyclase</fullName>
        <ecNumber evidence="1">2.7.7.65</ecNumber>
    </recommendedName>
</protein>
<evidence type="ECO:0000256" key="1">
    <source>
        <dbReference type="ARBA" id="ARBA00012528"/>
    </source>
</evidence>
<keyword evidence="3" id="KW-0812">Transmembrane</keyword>
<dbReference type="RefSeq" id="WP_318642812.1">
    <property type="nucleotide sequence ID" value="NZ_CP137892.1"/>
</dbReference>